<dbReference type="RefSeq" id="WP_202336645.1">
    <property type="nucleotide sequence ID" value="NZ_CP068439.1"/>
</dbReference>
<dbReference type="Proteomes" id="UP000629420">
    <property type="component" value="Chromosome"/>
</dbReference>
<proteinExistence type="predicted"/>
<organism evidence="1 2">
    <name type="scientific">Aequorivita iocasae</name>
    <dbReference type="NCBI Taxonomy" id="2803865"/>
    <lineage>
        <taxon>Bacteria</taxon>
        <taxon>Pseudomonadati</taxon>
        <taxon>Bacteroidota</taxon>
        <taxon>Flavobacteriia</taxon>
        <taxon>Flavobacteriales</taxon>
        <taxon>Flavobacteriaceae</taxon>
        <taxon>Aequorivita</taxon>
    </lineage>
</organism>
<evidence type="ECO:0000313" key="1">
    <source>
        <dbReference type="EMBL" id="QQX76781.1"/>
    </source>
</evidence>
<dbReference type="Pfam" id="PF13469">
    <property type="entry name" value="Sulfotransfer_3"/>
    <property type="match status" value="1"/>
</dbReference>
<evidence type="ECO:0000313" key="2">
    <source>
        <dbReference type="Proteomes" id="UP000629420"/>
    </source>
</evidence>
<gene>
    <name evidence="1" type="ORF">JK629_00470</name>
</gene>
<dbReference type="InterPro" id="IPR027417">
    <property type="entry name" value="P-loop_NTPase"/>
</dbReference>
<dbReference type="EMBL" id="CP068439">
    <property type="protein sequence ID" value="QQX76781.1"/>
    <property type="molecule type" value="Genomic_DNA"/>
</dbReference>
<dbReference type="Gene3D" id="3.40.50.300">
    <property type="entry name" value="P-loop containing nucleotide triphosphate hydrolases"/>
    <property type="match status" value="1"/>
</dbReference>
<sequence length="249" mass="29604">MSKIKSFIFVSGTGRSGTHLIGRTISSHPMIEGRIEDSYTFPLFTRIATTQDYNSPMVNYILKKLLFYRLKKISKNQELHILEKSHPSLWFVEDLLKNFSNSKFIGVYRDIEPTVNSMLNHSGVLNWYKKLPQDKPNRFLGITKENMKEFKNFSLEKKCALRWFSHINRLNEVQFKYPDNVLAVNYDDFIDDSEVWLEKISKFLQIDNIFHPEKFNINSKDKWRNNLTKEELEDIYKVKSEYTKLKIEL</sequence>
<name>A0ABX7DT54_9FLAO</name>
<accession>A0ABX7DT54</accession>
<keyword evidence="2" id="KW-1185">Reference proteome</keyword>
<reference evidence="1 2" key="1">
    <citation type="submission" date="2021-01" db="EMBL/GenBank/DDBJ databases">
        <title>Aequorivita sp. strain KX20305, a bacterium isolated from the sediment collected at a cold seep field in South China Sea.</title>
        <authorList>
            <person name="Zhang H."/>
            <person name="Li C."/>
        </authorList>
    </citation>
    <scope>NUCLEOTIDE SEQUENCE [LARGE SCALE GENOMIC DNA]</scope>
    <source>
        <strain evidence="1 2">KX20305</strain>
    </source>
</reference>
<dbReference type="SUPFAM" id="SSF52540">
    <property type="entry name" value="P-loop containing nucleoside triphosphate hydrolases"/>
    <property type="match status" value="1"/>
</dbReference>
<protein>
    <submittedName>
        <fullName evidence="1">Sulfotransferase</fullName>
    </submittedName>
</protein>